<dbReference type="OrthoDB" id="169315at2157"/>
<dbReference type="Pfam" id="PF20108">
    <property type="entry name" value="DUF6498"/>
    <property type="match status" value="1"/>
</dbReference>
<feature type="transmembrane region" description="Helical" evidence="1">
    <location>
        <begin position="237"/>
        <end position="261"/>
    </location>
</feature>
<keyword evidence="1" id="KW-0472">Membrane</keyword>
<accession>A0A7U3WBK3</accession>
<keyword evidence="3" id="KW-1185">Reference proteome</keyword>
<keyword evidence="1" id="KW-0812">Transmembrane</keyword>
<evidence type="ECO:0000313" key="3">
    <source>
        <dbReference type="Proteomes" id="UP000595001"/>
    </source>
</evidence>
<keyword evidence="1" id="KW-1133">Transmembrane helix</keyword>
<evidence type="ECO:0000256" key="1">
    <source>
        <dbReference type="SAM" id="Phobius"/>
    </source>
</evidence>
<dbReference type="Proteomes" id="UP000595001">
    <property type="component" value="Chromosome"/>
</dbReference>
<dbReference type="InterPro" id="IPR045466">
    <property type="entry name" value="DUF6498"/>
</dbReference>
<feature type="transmembrane region" description="Helical" evidence="1">
    <location>
        <begin position="281"/>
        <end position="305"/>
    </location>
</feature>
<reference evidence="2 3" key="1">
    <citation type="submission" date="2020-12" db="EMBL/GenBank/DDBJ databases">
        <title>Halosimplex halophilum sp. nov. and Halosimplex salinum sp. nov., two new members of the genus Halosimplex.</title>
        <authorList>
            <person name="Cui H.L."/>
        </authorList>
    </citation>
    <scope>NUCLEOTIDE SEQUENCE [LARGE SCALE GENOMIC DNA]</scope>
    <source>
        <strain evidence="2 3">YGH94</strain>
    </source>
</reference>
<dbReference type="AlphaFoldDB" id="A0A7U3WBK3"/>
<feature type="transmembrane region" description="Helical" evidence="1">
    <location>
        <begin position="107"/>
        <end position="126"/>
    </location>
</feature>
<evidence type="ECO:0000313" key="2">
    <source>
        <dbReference type="EMBL" id="QPV64998.1"/>
    </source>
</evidence>
<dbReference type="EMBL" id="CP065856">
    <property type="protein sequence ID" value="QPV64998.1"/>
    <property type="molecule type" value="Genomic_DNA"/>
</dbReference>
<name>A0A7U3WBK3_9EURY</name>
<feature type="transmembrane region" description="Helical" evidence="1">
    <location>
        <begin position="154"/>
        <end position="174"/>
    </location>
</feature>
<sequence>MLLVGLFVFDWNPRLLLLLYWFEAGVVVLREALQGLFAELPPSDEYRPLRAPVPLASLADVRGGFRPTRWLPPVYPRNVPYVLTGLIPWAAFWPLGGLVLSGLVVSWLDPVVAPASTAVAALAILLKQSFETADWLRTGEYEAVAATGGVSRTYLSLLFVLAFVAPFVVGLATATGFPRIALGLVLVASKVAYDALELRNPGFVHSTVFDAETVGEDSPVDAPDGEPIAEFRTDRRAVVVVAALFGVLVSVFSVTLFLVLLGGLAGMLVGGAVWGPPRGPAVGALAGVAVVVALRSAVQVVAGWVMGAYTVYRVYPDAVVEYNELTDEPQWAVARGNISEFTVADGRLRSLLPEWFGIARLKSYSGDDRLVGHVSDPEAIAEAIDATRGRRPGSAS</sequence>
<dbReference type="KEGG" id="hlt:I7X12_01255"/>
<organism evidence="2 3">
    <name type="scientific">Halosimplex litoreum</name>
    <dbReference type="NCBI Taxonomy" id="1198301"/>
    <lineage>
        <taxon>Archaea</taxon>
        <taxon>Methanobacteriati</taxon>
        <taxon>Methanobacteriota</taxon>
        <taxon>Stenosarchaea group</taxon>
        <taxon>Halobacteria</taxon>
        <taxon>Halobacteriales</taxon>
        <taxon>Haloarculaceae</taxon>
        <taxon>Halosimplex</taxon>
    </lineage>
</organism>
<protein>
    <submittedName>
        <fullName evidence="2">Multidrug ABC transporter ATPase</fullName>
    </submittedName>
</protein>
<gene>
    <name evidence="2" type="ORF">I7X12_01255</name>
</gene>
<feature type="transmembrane region" description="Helical" evidence="1">
    <location>
        <begin position="79"/>
        <end position="100"/>
    </location>
</feature>
<proteinExistence type="predicted"/>